<dbReference type="SUPFAM" id="SSF117281">
    <property type="entry name" value="Kelch motif"/>
    <property type="match status" value="1"/>
</dbReference>
<dbReference type="InterPro" id="IPR006652">
    <property type="entry name" value="Kelch_1"/>
</dbReference>
<proteinExistence type="predicted"/>
<dbReference type="Pfam" id="PF01344">
    <property type="entry name" value="Kelch_1"/>
    <property type="match status" value="1"/>
</dbReference>
<dbReference type="PANTHER" id="PTHR46344">
    <property type="entry name" value="OS02G0202900 PROTEIN"/>
    <property type="match status" value="1"/>
</dbReference>
<reference evidence="3 4" key="1">
    <citation type="submission" date="2022-05" db="EMBL/GenBank/DDBJ databases">
        <authorList>
            <consortium name="Genoscope - CEA"/>
            <person name="William W."/>
        </authorList>
    </citation>
    <scope>NUCLEOTIDE SEQUENCE [LARGE SCALE GENOMIC DNA]</scope>
</reference>
<comment type="caution">
    <text evidence="3">The sequence shown here is derived from an EMBL/GenBank/DDBJ whole genome shotgun (WGS) entry which is preliminary data.</text>
</comment>
<dbReference type="Proteomes" id="UP001159428">
    <property type="component" value="Unassembled WGS sequence"/>
</dbReference>
<gene>
    <name evidence="3" type="ORF">PMEA_00006685</name>
</gene>
<evidence type="ECO:0000256" key="1">
    <source>
        <dbReference type="ARBA" id="ARBA00022441"/>
    </source>
</evidence>
<protein>
    <submittedName>
        <fullName evidence="3">Uncharacterized protein</fullName>
    </submittedName>
</protein>
<accession>A0AAU9WJK5</accession>
<dbReference type="Gene3D" id="2.120.10.80">
    <property type="entry name" value="Kelch-type beta propeller"/>
    <property type="match status" value="1"/>
</dbReference>
<dbReference type="AlphaFoldDB" id="A0AAU9WJK5"/>
<sequence length="150" mass="16801">MEGNCPYTLQATTNGKIYVIGGWDGSVHLNSGEVYDPDIDRWSMIEPASTARWDGGIAVESDKIYFVGGCNRNAFCTLEIECHDPEKDNWSKVASLLVVMHGIRCCTIQLPHEACTEVDIHEGYDIFVEANCYFSNDNLIGRQKMNNFVV</sequence>
<evidence type="ECO:0000313" key="4">
    <source>
        <dbReference type="Proteomes" id="UP001159428"/>
    </source>
</evidence>
<dbReference type="SMART" id="SM00612">
    <property type="entry name" value="Kelch"/>
    <property type="match status" value="2"/>
</dbReference>
<dbReference type="InterPro" id="IPR015915">
    <property type="entry name" value="Kelch-typ_b-propeller"/>
</dbReference>
<keyword evidence="1" id="KW-0880">Kelch repeat</keyword>
<organism evidence="3 4">
    <name type="scientific">Pocillopora meandrina</name>
    <dbReference type="NCBI Taxonomy" id="46732"/>
    <lineage>
        <taxon>Eukaryota</taxon>
        <taxon>Metazoa</taxon>
        <taxon>Cnidaria</taxon>
        <taxon>Anthozoa</taxon>
        <taxon>Hexacorallia</taxon>
        <taxon>Scleractinia</taxon>
        <taxon>Astrocoeniina</taxon>
        <taxon>Pocilloporidae</taxon>
        <taxon>Pocillopora</taxon>
    </lineage>
</organism>
<evidence type="ECO:0000256" key="2">
    <source>
        <dbReference type="ARBA" id="ARBA00022737"/>
    </source>
</evidence>
<dbReference type="PANTHER" id="PTHR46344:SF27">
    <property type="entry name" value="KELCH REPEAT SUPERFAMILY PROTEIN"/>
    <property type="match status" value="1"/>
</dbReference>
<evidence type="ECO:0000313" key="3">
    <source>
        <dbReference type="EMBL" id="CAH3115711.1"/>
    </source>
</evidence>
<dbReference type="EMBL" id="CALNXJ010000015">
    <property type="protein sequence ID" value="CAH3115711.1"/>
    <property type="molecule type" value="Genomic_DNA"/>
</dbReference>
<name>A0AAU9WJK5_9CNID</name>
<keyword evidence="4" id="KW-1185">Reference proteome</keyword>
<keyword evidence="2" id="KW-0677">Repeat</keyword>